<accession>X1LHR6</accession>
<dbReference type="InterPro" id="IPR001640">
    <property type="entry name" value="Lgt"/>
</dbReference>
<sequence>MSIDPIAFSIFGLEIRWYGIITALSLVIGFTVAYFIARYRGKREEEILNFAPFAVISSILFARLSIPTSPNTFFLAVVTYTLPGPAILSTFLMLSVPYVRTA</sequence>
<dbReference type="Pfam" id="PF01790">
    <property type="entry name" value="LGT"/>
    <property type="match status" value="1"/>
</dbReference>
<keyword evidence="1" id="KW-0472">Membrane</keyword>
<protein>
    <submittedName>
        <fullName evidence="2">Uncharacterized protein</fullName>
    </submittedName>
</protein>
<keyword evidence="1" id="KW-1133">Transmembrane helix</keyword>
<evidence type="ECO:0000313" key="2">
    <source>
        <dbReference type="EMBL" id="GAI05381.1"/>
    </source>
</evidence>
<dbReference type="GO" id="GO:0008961">
    <property type="term" value="F:phosphatidylglycerol-prolipoprotein diacylglyceryl transferase activity"/>
    <property type="evidence" value="ECO:0007669"/>
    <property type="project" value="InterPro"/>
</dbReference>
<evidence type="ECO:0000256" key="1">
    <source>
        <dbReference type="SAM" id="Phobius"/>
    </source>
</evidence>
<dbReference type="AlphaFoldDB" id="X1LHR6"/>
<reference evidence="2" key="1">
    <citation type="journal article" date="2014" name="Front. Microbiol.">
        <title>High frequency of phylogenetically diverse reductive dehalogenase-homologous genes in deep subseafloor sedimentary metagenomes.</title>
        <authorList>
            <person name="Kawai M."/>
            <person name="Futagami T."/>
            <person name="Toyoda A."/>
            <person name="Takaki Y."/>
            <person name="Nishi S."/>
            <person name="Hori S."/>
            <person name="Arai W."/>
            <person name="Tsubouchi T."/>
            <person name="Morono Y."/>
            <person name="Uchiyama I."/>
            <person name="Ito T."/>
            <person name="Fujiyama A."/>
            <person name="Inagaki F."/>
            <person name="Takami H."/>
        </authorList>
    </citation>
    <scope>NUCLEOTIDE SEQUENCE</scope>
    <source>
        <strain evidence="2">Expedition CK06-06</strain>
    </source>
</reference>
<dbReference type="GO" id="GO:0042158">
    <property type="term" value="P:lipoprotein biosynthetic process"/>
    <property type="evidence" value="ECO:0007669"/>
    <property type="project" value="InterPro"/>
</dbReference>
<keyword evidence="1" id="KW-0812">Transmembrane</keyword>
<organism evidence="2">
    <name type="scientific">marine sediment metagenome</name>
    <dbReference type="NCBI Taxonomy" id="412755"/>
    <lineage>
        <taxon>unclassified sequences</taxon>
        <taxon>metagenomes</taxon>
        <taxon>ecological metagenomes</taxon>
    </lineage>
</organism>
<dbReference type="GO" id="GO:0005886">
    <property type="term" value="C:plasma membrane"/>
    <property type="evidence" value="ECO:0007669"/>
    <property type="project" value="InterPro"/>
</dbReference>
<feature type="transmembrane region" description="Helical" evidence="1">
    <location>
        <begin position="15"/>
        <end position="35"/>
    </location>
</feature>
<dbReference type="EMBL" id="BARV01004641">
    <property type="protein sequence ID" value="GAI05381.1"/>
    <property type="molecule type" value="Genomic_DNA"/>
</dbReference>
<feature type="non-terminal residue" evidence="2">
    <location>
        <position position="102"/>
    </location>
</feature>
<gene>
    <name evidence="2" type="ORF">S06H3_10148</name>
</gene>
<name>X1LHR6_9ZZZZ</name>
<feature type="transmembrane region" description="Helical" evidence="1">
    <location>
        <begin position="47"/>
        <end position="66"/>
    </location>
</feature>
<proteinExistence type="predicted"/>
<comment type="caution">
    <text evidence="2">The sequence shown here is derived from an EMBL/GenBank/DDBJ whole genome shotgun (WGS) entry which is preliminary data.</text>
</comment>
<feature type="transmembrane region" description="Helical" evidence="1">
    <location>
        <begin position="72"/>
        <end position="99"/>
    </location>
</feature>